<keyword evidence="2" id="KW-0472">Membrane</keyword>
<dbReference type="AlphaFoldDB" id="A0A2I0JLG2"/>
<evidence type="ECO:0000313" key="3">
    <source>
        <dbReference type="EMBL" id="PKI57119.1"/>
    </source>
</evidence>
<comment type="caution">
    <text evidence="3">The sequence shown here is derived from an EMBL/GenBank/DDBJ whole genome shotgun (WGS) entry which is preliminary data.</text>
</comment>
<dbReference type="EMBL" id="PGOL01001534">
    <property type="protein sequence ID" value="PKI57119.1"/>
    <property type="molecule type" value="Genomic_DNA"/>
</dbReference>
<feature type="region of interest" description="Disordered" evidence="1">
    <location>
        <begin position="367"/>
        <end position="390"/>
    </location>
</feature>
<sequence length="613" mass="68446">MTNYRCMREYNFNKHNIDMLIESVCSGDSGTRKPVLLRLDDRSEVVRFCRLFAPLRAILLVLAYFRVPFTCLWIERPGSPVRKASANVRECPGLSMRLLKCAWSLCSHVRAFASDCRVMNSNPSFGRESFVGVGGPKWGADTRVSAWRFIAFHGLRPGNFTAFHGFRPGILPLSTGFGLAIYRFPRASAWQFYYFPRTSAWHFTAFHGLRLGNLLLSTGFDLTFYRFPRVSAWQFTPFHGLRPGNFPFSTGFDLAFYYFPRVSAWQFTAFHGLRLCTLLLSTGFDLAIYRFPRASAWQFTAFHGFRPDILPLSTGFGLAIYRFPWASALHFIAFHGLRPGNLPLSTGFGLAIYCFPRARALARSLPTHPMQRSERLQGMTPGRSPGPKRGASHDLWLHPLIEHATKEGQAGRTFGHEGTDYGREAGITRKAQKGNQENERTANPENSKVRHCGTIHHRITGASKGLKPRILAVDNIGPEGPSPGAPDFPNVPFPLATSASRAIAFEGSLTTLILSREEVVTVREFSTRAQLPLRSLLLYRLRTFEACHEHLDPSIGSSRNSILLGTVVGASVPTSLFLDCHGRYLSGAHHSPRLAGSPDPLATFPTLFLVHRG</sequence>
<proteinExistence type="predicted"/>
<gene>
    <name evidence="3" type="ORF">CRG98_022490</name>
</gene>
<dbReference type="Proteomes" id="UP000233551">
    <property type="component" value="Unassembled WGS sequence"/>
</dbReference>
<organism evidence="3 4">
    <name type="scientific">Punica granatum</name>
    <name type="common">Pomegranate</name>
    <dbReference type="NCBI Taxonomy" id="22663"/>
    <lineage>
        <taxon>Eukaryota</taxon>
        <taxon>Viridiplantae</taxon>
        <taxon>Streptophyta</taxon>
        <taxon>Embryophyta</taxon>
        <taxon>Tracheophyta</taxon>
        <taxon>Spermatophyta</taxon>
        <taxon>Magnoliopsida</taxon>
        <taxon>eudicotyledons</taxon>
        <taxon>Gunneridae</taxon>
        <taxon>Pentapetalae</taxon>
        <taxon>rosids</taxon>
        <taxon>malvids</taxon>
        <taxon>Myrtales</taxon>
        <taxon>Lythraceae</taxon>
        <taxon>Punica</taxon>
    </lineage>
</organism>
<keyword evidence="2" id="KW-1133">Transmembrane helix</keyword>
<evidence type="ECO:0000256" key="1">
    <source>
        <dbReference type="SAM" id="MobiDB-lite"/>
    </source>
</evidence>
<reference evidence="3 4" key="1">
    <citation type="submission" date="2017-11" db="EMBL/GenBank/DDBJ databases">
        <title>De-novo sequencing of pomegranate (Punica granatum L.) genome.</title>
        <authorList>
            <person name="Akparov Z."/>
            <person name="Amiraslanov A."/>
            <person name="Hajiyeva S."/>
            <person name="Abbasov M."/>
            <person name="Kaur K."/>
            <person name="Hamwieh A."/>
            <person name="Solovyev V."/>
            <person name="Salamov A."/>
            <person name="Braich B."/>
            <person name="Kosarev P."/>
            <person name="Mahmoud A."/>
            <person name="Hajiyev E."/>
            <person name="Babayeva S."/>
            <person name="Izzatullayeva V."/>
            <person name="Mammadov A."/>
            <person name="Mammadov A."/>
            <person name="Sharifova S."/>
            <person name="Ojaghi J."/>
            <person name="Eynullazada K."/>
            <person name="Bayramov B."/>
            <person name="Abdulazimova A."/>
            <person name="Shahmuradov I."/>
        </authorList>
    </citation>
    <scope>NUCLEOTIDE SEQUENCE [LARGE SCALE GENOMIC DNA]</scope>
    <source>
        <strain evidence="4">cv. AG2017</strain>
        <tissue evidence="3">Leaf</tissue>
    </source>
</reference>
<name>A0A2I0JLG2_PUNGR</name>
<accession>A0A2I0JLG2</accession>
<feature type="region of interest" description="Disordered" evidence="1">
    <location>
        <begin position="427"/>
        <end position="447"/>
    </location>
</feature>
<evidence type="ECO:0000313" key="4">
    <source>
        <dbReference type="Proteomes" id="UP000233551"/>
    </source>
</evidence>
<evidence type="ECO:0000256" key="2">
    <source>
        <dbReference type="SAM" id="Phobius"/>
    </source>
</evidence>
<keyword evidence="2" id="KW-0812">Transmembrane</keyword>
<keyword evidence="4" id="KW-1185">Reference proteome</keyword>
<protein>
    <submittedName>
        <fullName evidence="3">Uncharacterized protein</fullName>
    </submittedName>
</protein>
<feature type="transmembrane region" description="Helical" evidence="2">
    <location>
        <begin position="48"/>
        <end position="67"/>
    </location>
</feature>